<dbReference type="EC" id="2.7.11.1" evidence="2"/>
<feature type="non-terminal residue" evidence="14">
    <location>
        <position position="1"/>
    </location>
</feature>
<dbReference type="PANTHER" id="PTHR24355:SF30">
    <property type="entry name" value="SERINE_THREONINE-PROTEIN KINASE 32B ISOFORM X1"/>
    <property type="match status" value="1"/>
</dbReference>
<keyword evidence="5" id="KW-0479">Metal-binding</keyword>
<evidence type="ECO:0000256" key="5">
    <source>
        <dbReference type="ARBA" id="ARBA00022723"/>
    </source>
</evidence>
<evidence type="ECO:0000256" key="7">
    <source>
        <dbReference type="ARBA" id="ARBA00022777"/>
    </source>
</evidence>
<evidence type="ECO:0000256" key="8">
    <source>
        <dbReference type="ARBA" id="ARBA00022840"/>
    </source>
</evidence>
<evidence type="ECO:0000256" key="9">
    <source>
        <dbReference type="ARBA" id="ARBA00022842"/>
    </source>
</evidence>
<keyword evidence="6 12" id="KW-0547">Nucleotide-binding</keyword>
<feature type="domain" description="Protein kinase" evidence="13">
    <location>
        <begin position="5"/>
        <end position="95"/>
    </location>
</feature>
<dbReference type="GO" id="GO:0007186">
    <property type="term" value="P:G protein-coupled receptor signaling pathway"/>
    <property type="evidence" value="ECO:0007669"/>
    <property type="project" value="TreeGrafter"/>
</dbReference>
<evidence type="ECO:0000256" key="3">
    <source>
        <dbReference type="ARBA" id="ARBA00022527"/>
    </source>
</evidence>
<dbReference type="STRING" id="307972.A0A2G8KNB2"/>
<dbReference type="InterPro" id="IPR000719">
    <property type="entry name" value="Prot_kinase_dom"/>
</dbReference>
<proteinExistence type="predicted"/>
<dbReference type="Proteomes" id="UP000230750">
    <property type="component" value="Unassembled WGS sequence"/>
</dbReference>
<dbReference type="Pfam" id="PF00069">
    <property type="entry name" value="Pkinase"/>
    <property type="match status" value="1"/>
</dbReference>
<dbReference type="GO" id="GO:0001664">
    <property type="term" value="F:G protein-coupled receptor binding"/>
    <property type="evidence" value="ECO:0007669"/>
    <property type="project" value="TreeGrafter"/>
</dbReference>
<comment type="catalytic activity">
    <reaction evidence="11">
        <text>L-seryl-[protein] + ATP = O-phospho-L-seryl-[protein] + ADP + H(+)</text>
        <dbReference type="Rhea" id="RHEA:17989"/>
        <dbReference type="Rhea" id="RHEA-COMP:9863"/>
        <dbReference type="Rhea" id="RHEA-COMP:11604"/>
        <dbReference type="ChEBI" id="CHEBI:15378"/>
        <dbReference type="ChEBI" id="CHEBI:29999"/>
        <dbReference type="ChEBI" id="CHEBI:30616"/>
        <dbReference type="ChEBI" id="CHEBI:83421"/>
        <dbReference type="ChEBI" id="CHEBI:456216"/>
        <dbReference type="EC" id="2.7.11.1"/>
    </reaction>
</comment>
<dbReference type="PROSITE" id="PS50011">
    <property type="entry name" value="PROTEIN_KINASE_DOM"/>
    <property type="match status" value="1"/>
</dbReference>
<keyword evidence="15" id="KW-1185">Reference proteome</keyword>
<name>A0A2G8KNB2_STIJA</name>
<dbReference type="GO" id="GO:0004703">
    <property type="term" value="F:G protein-coupled receptor kinase activity"/>
    <property type="evidence" value="ECO:0007669"/>
    <property type="project" value="TreeGrafter"/>
</dbReference>
<comment type="cofactor">
    <cofactor evidence="1">
        <name>Mg(2+)</name>
        <dbReference type="ChEBI" id="CHEBI:18420"/>
    </cofactor>
</comment>
<dbReference type="OrthoDB" id="2156623at2759"/>
<evidence type="ECO:0000256" key="2">
    <source>
        <dbReference type="ARBA" id="ARBA00012513"/>
    </source>
</evidence>
<gene>
    <name evidence="14" type="ORF">BSL78_13639</name>
</gene>
<dbReference type="AlphaFoldDB" id="A0A2G8KNB2"/>
<comment type="caution">
    <text evidence="14">The sequence shown here is derived from an EMBL/GenBank/DDBJ whole genome shotgun (WGS) entry which is preliminary data.</text>
</comment>
<keyword evidence="4" id="KW-0808">Transferase</keyword>
<dbReference type="GO" id="GO:0009966">
    <property type="term" value="P:regulation of signal transduction"/>
    <property type="evidence" value="ECO:0007669"/>
    <property type="project" value="TreeGrafter"/>
</dbReference>
<evidence type="ECO:0000259" key="13">
    <source>
        <dbReference type="PROSITE" id="PS50011"/>
    </source>
</evidence>
<sequence length="95" mass="11386">NFDHFQILRAIGKGSFGKVCIVQKRDTKKMFAMKYMNKSMCIKKDAVRNVLREQEILQQLEHPFLVNLWFTFQDEGTCLWMKRTFLWACLHLIND</sequence>
<evidence type="ECO:0000256" key="12">
    <source>
        <dbReference type="PROSITE-ProRule" id="PRU10141"/>
    </source>
</evidence>
<keyword evidence="7 14" id="KW-0418">Kinase</keyword>
<dbReference type="SUPFAM" id="SSF56112">
    <property type="entry name" value="Protein kinase-like (PK-like)"/>
    <property type="match status" value="1"/>
</dbReference>
<dbReference type="GO" id="GO:0005524">
    <property type="term" value="F:ATP binding"/>
    <property type="evidence" value="ECO:0007669"/>
    <property type="project" value="UniProtKB-UniRule"/>
</dbReference>
<dbReference type="FunFam" id="3.30.200.20:FF:000160">
    <property type="entry name" value="Serine/threonine-protein kinase 32C"/>
    <property type="match status" value="1"/>
</dbReference>
<dbReference type="InterPro" id="IPR011009">
    <property type="entry name" value="Kinase-like_dom_sf"/>
</dbReference>
<evidence type="ECO:0000256" key="10">
    <source>
        <dbReference type="ARBA" id="ARBA00047899"/>
    </source>
</evidence>
<dbReference type="InterPro" id="IPR017441">
    <property type="entry name" value="Protein_kinase_ATP_BS"/>
</dbReference>
<keyword evidence="8 12" id="KW-0067">ATP-binding</keyword>
<accession>A0A2G8KNB2</accession>
<protein>
    <recommendedName>
        <fullName evidence="2">non-specific serine/threonine protein kinase</fullName>
        <ecNumber evidence="2">2.7.11.1</ecNumber>
    </recommendedName>
</protein>
<keyword evidence="9" id="KW-0460">Magnesium</keyword>
<evidence type="ECO:0000256" key="6">
    <source>
        <dbReference type="ARBA" id="ARBA00022741"/>
    </source>
</evidence>
<feature type="binding site" evidence="12">
    <location>
        <position position="44"/>
    </location>
    <ligand>
        <name>ATP</name>
        <dbReference type="ChEBI" id="CHEBI:30616"/>
    </ligand>
</feature>
<evidence type="ECO:0000256" key="1">
    <source>
        <dbReference type="ARBA" id="ARBA00001946"/>
    </source>
</evidence>
<evidence type="ECO:0000313" key="14">
    <source>
        <dbReference type="EMBL" id="PIK49491.1"/>
    </source>
</evidence>
<dbReference type="Gene3D" id="3.30.200.20">
    <property type="entry name" value="Phosphorylase Kinase, domain 1"/>
    <property type="match status" value="1"/>
</dbReference>
<reference evidence="14 15" key="1">
    <citation type="journal article" date="2017" name="PLoS Biol.">
        <title>The sea cucumber genome provides insights into morphological evolution and visceral regeneration.</title>
        <authorList>
            <person name="Zhang X."/>
            <person name="Sun L."/>
            <person name="Yuan J."/>
            <person name="Sun Y."/>
            <person name="Gao Y."/>
            <person name="Zhang L."/>
            <person name="Li S."/>
            <person name="Dai H."/>
            <person name="Hamel J.F."/>
            <person name="Liu C."/>
            <person name="Yu Y."/>
            <person name="Liu S."/>
            <person name="Lin W."/>
            <person name="Guo K."/>
            <person name="Jin S."/>
            <person name="Xu P."/>
            <person name="Storey K.B."/>
            <person name="Huan P."/>
            <person name="Zhang T."/>
            <person name="Zhou Y."/>
            <person name="Zhang J."/>
            <person name="Lin C."/>
            <person name="Li X."/>
            <person name="Xing L."/>
            <person name="Huo D."/>
            <person name="Sun M."/>
            <person name="Wang L."/>
            <person name="Mercier A."/>
            <person name="Li F."/>
            <person name="Yang H."/>
            <person name="Xiang J."/>
        </authorList>
    </citation>
    <scope>NUCLEOTIDE SEQUENCE [LARGE SCALE GENOMIC DNA]</scope>
    <source>
        <strain evidence="14">Shaxun</strain>
        <tissue evidence="14">Muscle</tissue>
    </source>
</reference>
<evidence type="ECO:0000256" key="4">
    <source>
        <dbReference type="ARBA" id="ARBA00022679"/>
    </source>
</evidence>
<comment type="catalytic activity">
    <reaction evidence="10">
        <text>L-threonyl-[protein] + ATP = O-phospho-L-threonyl-[protein] + ADP + H(+)</text>
        <dbReference type="Rhea" id="RHEA:46608"/>
        <dbReference type="Rhea" id="RHEA-COMP:11060"/>
        <dbReference type="Rhea" id="RHEA-COMP:11605"/>
        <dbReference type="ChEBI" id="CHEBI:15378"/>
        <dbReference type="ChEBI" id="CHEBI:30013"/>
        <dbReference type="ChEBI" id="CHEBI:30616"/>
        <dbReference type="ChEBI" id="CHEBI:61977"/>
        <dbReference type="ChEBI" id="CHEBI:456216"/>
        <dbReference type="EC" id="2.7.11.1"/>
    </reaction>
</comment>
<evidence type="ECO:0000256" key="11">
    <source>
        <dbReference type="ARBA" id="ARBA00048679"/>
    </source>
</evidence>
<dbReference type="EMBL" id="MRZV01000463">
    <property type="protein sequence ID" value="PIK49491.1"/>
    <property type="molecule type" value="Genomic_DNA"/>
</dbReference>
<dbReference type="GO" id="GO:0046872">
    <property type="term" value="F:metal ion binding"/>
    <property type="evidence" value="ECO:0007669"/>
    <property type="project" value="UniProtKB-KW"/>
</dbReference>
<dbReference type="PANTHER" id="PTHR24355">
    <property type="entry name" value="G PROTEIN-COUPLED RECEPTOR KINASE/RIBOSOMAL PROTEIN S6 KINASE"/>
    <property type="match status" value="1"/>
</dbReference>
<evidence type="ECO:0000313" key="15">
    <source>
        <dbReference type="Proteomes" id="UP000230750"/>
    </source>
</evidence>
<keyword evidence="3" id="KW-0723">Serine/threonine-protein kinase</keyword>
<dbReference type="PROSITE" id="PS00107">
    <property type="entry name" value="PROTEIN_KINASE_ATP"/>
    <property type="match status" value="1"/>
</dbReference>
<organism evidence="14 15">
    <name type="scientific">Stichopus japonicus</name>
    <name type="common">Sea cucumber</name>
    <dbReference type="NCBI Taxonomy" id="307972"/>
    <lineage>
        <taxon>Eukaryota</taxon>
        <taxon>Metazoa</taxon>
        <taxon>Echinodermata</taxon>
        <taxon>Eleutherozoa</taxon>
        <taxon>Echinozoa</taxon>
        <taxon>Holothuroidea</taxon>
        <taxon>Aspidochirotacea</taxon>
        <taxon>Aspidochirotida</taxon>
        <taxon>Stichopodidae</taxon>
        <taxon>Apostichopus</taxon>
    </lineage>
</organism>